<comment type="similarity">
    <text evidence="3 12">Belongs to the CcmD/CycX/HelD family.</text>
</comment>
<keyword evidence="9 12" id="KW-0201">Cytochrome c-type biogenesis</keyword>
<dbReference type="PANTHER" id="PTHR37531">
    <property type="entry name" value="HEME EXPORTER PROTEIN D"/>
    <property type="match status" value="1"/>
</dbReference>
<feature type="transmembrane region" description="Helical" evidence="12">
    <location>
        <begin position="20"/>
        <end position="41"/>
    </location>
</feature>
<keyword evidence="6 12" id="KW-1003">Cell membrane</keyword>
<comment type="subcellular location">
    <subcellularLocation>
        <location evidence="2 12">Cell inner membrane</location>
        <topology evidence="2 12">Single-pass membrane protein</topology>
    </subcellularLocation>
</comment>
<evidence type="ECO:0000313" key="14">
    <source>
        <dbReference type="EMBL" id="MDZ7277784.1"/>
    </source>
</evidence>
<reference evidence="15" key="1">
    <citation type="submission" date="2023-07" db="EMBL/GenBank/DDBJ databases">
        <title>Structural and functional analysis of rice phyllospheric bacteria for their antimicrobial properties and defense elicitation against blast disease.</title>
        <authorList>
            <person name="Sahu K.P."/>
            <person name="Asharani P."/>
            <person name="Kumar M."/>
            <person name="Reddy B."/>
            <person name="Kumar A."/>
        </authorList>
    </citation>
    <scope>NUCLEOTIDE SEQUENCE [LARGE SCALE GENOMIC DNA]</scope>
    <source>
        <strain evidence="15">OsEp_Plm_30P10</strain>
    </source>
</reference>
<dbReference type="RefSeq" id="WP_322541845.1">
    <property type="nucleotide sequence ID" value="NZ_JAOBTT010000001.1"/>
</dbReference>
<dbReference type="InterPro" id="IPR052075">
    <property type="entry name" value="Heme_exporter_D"/>
</dbReference>
<evidence type="ECO:0000256" key="4">
    <source>
        <dbReference type="ARBA" id="ARBA00016461"/>
    </source>
</evidence>
<keyword evidence="15" id="KW-1185">Reference proteome</keyword>
<evidence type="ECO:0000256" key="3">
    <source>
        <dbReference type="ARBA" id="ARBA00008741"/>
    </source>
</evidence>
<comment type="caution">
    <text evidence="14">The sequence shown here is derived from an EMBL/GenBank/DDBJ whole genome shotgun (WGS) entry which is preliminary data.</text>
</comment>
<keyword evidence="5 12" id="KW-0813">Transport</keyword>
<evidence type="ECO:0000256" key="13">
    <source>
        <dbReference type="SAM" id="MobiDB-lite"/>
    </source>
</evidence>
<protein>
    <recommendedName>
        <fullName evidence="4 12">Heme exporter protein D</fullName>
    </recommendedName>
</protein>
<evidence type="ECO:0000313" key="15">
    <source>
        <dbReference type="Proteomes" id="UP001288620"/>
    </source>
</evidence>
<feature type="region of interest" description="Disordered" evidence="13">
    <location>
        <begin position="57"/>
        <end position="76"/>
    </location>
</feature>
<accession>A0ABU5LCW4</accession>
<dbReference type="PANTHER" id="PTHR37531:SF1">
    <property type="entry name" value="HEME EXPORTER PROTEIN D"/>
    <property type="match status" value="1"/>
</dbReference>
<organism evidence="14 15">
    <name type="scientific">Pantoea eucrina</name>
    <dbReference type="NCBI Taxonomy" id="472693"/>
    <lineage>
        <taxon>Bacteria</taxon>
        <taxon>Pseudomonadati</taxon>
        <taxon>Pseudomonadota</taxon>
        <taxon>Gammaproteobacteria</taxon>
        <taxon>Enterobacterales</taxon>
        <taxon>Erwiniaceae</taxon>
        <taxon>Pantoea</taxon>
    </lineage>
</organism>
<name>A0ABU5LCW4_9GAMM</name>
<comment type="function">
    <text evidence="1 12">Required for the export of heme to the periplasm for the biogenesis of c-type cytochromes.</text>
</comment>
<dbReference type="InterPro" id="IPR007078">
    <property type="entry name" value="Haem_export_protD_CcmD"/>
</dbReference>
<evidence type="ECO:0000256" key="8">
    <source>
        <dbReference type="ARBA" id="ARBA00022692"/>
    </source>
</evidence>
<keyword evidence="8 12" id="KW-0812">Transmembrane</keyword>
<dbReference type="EMBL" id="JAOBTT010000001">
    <property type="protein sequence ID" value="MDZ7277784.1"/>
    <property type="molecule type" value="Genomic_DNA"/>
</dbReference>
<gene>
    <name evidence="14" type="primary">ccmD</name>
    <name evidence="14" type="ORF">N4G40_05790</name>
</gene>
<dbReference type="NCBIfam" id="TIGR03141">
    <property type="entry name" value="cytochro_ccmD"/>
    <property type="match status" value="1"/>
</dbReference>
<keyword evidence="10 12" id="KW-1133">Transmembrane helix</keyword>
<evidence type="ECO:0000256" key="11">
    <source>
        <dbReference type="ARBA" id="ARBA00023136"/>
    </source>
</evidence>
<evidence type="ECO:0000256" key="5">
    <source>
        <dbReference type="ARBA" id="ARBA00022448"/>
    </source>
</evidence>
<dbReference type="Proteomes" id="UP001288620">
    <property type="component" value="Unassembled WGS sequence"/>
</dbReference>
<evidence type="ECO:0000256" key="9">
    <source>
        <dbReference type="ARBA" id="ARBA00022748"/>
    </source>
</evidence>
<evidence type="ECO:0000256" key="1">
    <source>
        <dbReference type="ARBA" id="ARBA00002442"/>
    </source>
</evidence>
<keyword evidence="7 12" id="KW-0997">Cell inner membrane</keyword>
<evidence type="ECO:0000256" key="2">
    <source>
        <dbReference type="ARBA" id="ARBA00004377"/>
    </source>
</evidence>
<sequence>MTPAFTSWQAFFAMGGYAFYVWFAVAMTLIALTGLLLHTLLQRRRILADVRRRQAREHRIRSAQQQKAARSVGEAG</sequence>
<dbReference type="Pfam" id="PF04995">
    <property type="entry name" value="CcmD"/>
    <property type="match status" value="1"/>
</dbReference>
<evidence type="ECO:0000256" key="7">
    <source>
        <dbReference type="ARBA" id="ARBA00022519"/>
    </source>
</evidence>
<evidence type="ECO:0000256" key="10">
    <source>
        <dbReference type="ARBA" id="ARBA00022989"/>
    </source>
</evidence>
<keyword evidence="11 12" id="KW-0472">Membrane</keyword>
<evidence type="ECO:0000256" key="6">
    <source>
        <dbReference type="ARBA" id="ARBA00022475"/>
    </source>
</evidence>
<proteinExistence type="inferred from homology"/>
<evidence type="ECO:0000256" key="12">
    <source>
        <dbReference type="RuleBase" id="RU363101"/>
    </source>
</evidence>